<evidence type="ECO:0000313" key="3">
    <source>
        <dbReference type="Proteomes" id="UP000268007"/>
    </source>
</evidence>
<keyword evidence="1" id="KW-0732">Signal</keyword>
<comment type="caution">
    <text evidence="2">The sequence shown here is derived from an EMBL/GenBank/DDBJ whole genome shotgun (WGS) entry which is preliminary data.</text>
</comment>
<proteinExistence type="predicted"/>
<evidence type="ECO:0008006" key="4">
    <source>
        <dbReference type="Google" id="ProtNLM"/>
    </source>
</evidence>
<gene>
    <name evidence="2" type="ORF">BDD43_1653</name>
</gene>
<dbReference type="EMBL" id="RBKU01000001">
    <property type="protein sequence ID" value="RKR81506.1"/>
    <property type="molecule type" value="Genomic_DNA"/>
</dbReference>
<keyword evidence="3" id="KW-1185">Reference proteome</keyword>
<evidence type="ECO:0000313" key="2">
    <source>
        <dbReference type="EMBL" id="RKR81506.1"/>
    </source>
</evidence>
<dbReference type="OrthoDB" id="1491239at2"/>
<feature type="signal peptide" evidence="1">
    <location>
        <begin position="1"/>
        <end position="22"/>
    </location>
</feature>
<dbReference type="Proteomes" id="UP000268007">
    <property type="component" value="Unassembled WGS sequence"/>
</dbReference>
<dbReference type="Gene3D" id="2.40.160.60">
    <property type="entry name" value="Outer membrane protein transport protein (OMPP1/FadL/TodX)"/>
    <property type="match status" value="1"/>
</dbReference>
<dbReference type="RefSeq" id="WP_121197199.1">
    <property type="nucleotide sequence ID" value="NZ_RBKU01000001.1"/>
</dbReference>
<dbReference type="AlphaFoldDB" id="A0A495IXS8"/>
<accession>A0A495IXS8</accession>
<protein>
    <recommendedName>
        <fullName evidence="4">Long-subunit fatty acid transport protein</fullName>
    </recommendedName>
</protein>
<dbReference type="SUPFAM" id="SSF56935">
    <property type="entry name" value="Porins"/>
    <property type="match status" value="1"/>
</dbReference>
<feature type="chain" id="PRO_5019730828" description="Long-subunit fatty acid transport protein" evidence="1">
    <location>
        <begin position="23"/>
        <end position="445"/>
    </location>
</feature>
<evidence type="ECO:0000256" key="1">
    <source>
        <dbReference type="SAM" id="SignalP"/>
    </source>
</evidence>
<name>A0A495IXS8_9SPHI</name>
<sequence>MTNYLKFFLIFLFSAAASGALAQQAGSATTSSPYSKFGLGDYDESLLPQQRGMGGIGVAVRKPSGFSDINVLNPASYSSIQLTTFDIGGYMGTTSLKTSTTGPQTSANFRLSHITLAVPVSKQSALSFGILPYANLGYSYRQQTKTTLNRASTGGIDTSATVNNVYSGEGGLSKAYIGYGFGLGENLNLGFNVAYIFGNEKQYRSTEFPDIPTVLNNNIENSFNASGLNFDYGVQYNLKVSETRRFTVGYSGSSSSQLNANSNFVVTQYLLATDGTADVPRDSLISTKTSGKINLPMIHRFGIAYQKDGKFMIGADYKIGQWSDLSIGGVNSGLKNSQSFALGGEIIPNIDAISNYLSVVDYRFGLKYDKTYINVNGTDIKQYAATFGLGLPIPNERRTSYYKVNIAAEVGRRGTLENSLVRETYFNLHIGFTINDKWFQKYKFD</sequence>
<reference evidence="2 3" key="1">
    <citation type="submission" date="2018-10" db="EMBL/GenBank/DDBJ databases">
        <title>Genomic Encyclopedia of Archaeal and Bacterial Type Strains, Phase II (KMG-II): from individual species to whole genera.</title>
        <authorList>
            <person name="Goeker M."/>
        </authorList>
    </citation>
    <scope>NUCLEOTIDE SEQUENCE [LARGE SCALE GENOMIC DNA]</scope>
    <source>
        <strain evidence="2 3">DSM 18602</strain>
    </source>
</reference>
<organism evidence="2 3">
    <name type="scientific">Mucilaginibacter gracilis</name>
    <dbReference type="NCBI Taxonomy" id="423350"/>
    <lineage>
        <taxon>Bacteria</taxon>
        <taxon>Pseudomonadati</taxon>
        <taxon>Bacteroidota</taxon>
        <taxon>Sphingobacteriia</taxon>
        <taxon>Sphingobacteriales</taxon>
        <taxon>Sphingobacteriaceae</taxon>
        <taxon>Mucilaginibacter</taxon>
    </lineage>
</organism>